<dbReference type="EMBL" id="OZ075145">
    <property type="protein sequence ID" value="CAL5046530.1"/>
    <property type="molecule type" value="Genomic_DNA"/>
</dbReference>
<dbReference type="FunFam" id="3.30.730.10:FF:000001">
    <property type="entry name" value="Ethylene-responsive transcription factor 2"/>
    <property type="match status" value="1"/>
</dbReference>
<keyword evidence="3" id="KW-0238">DNA-binding</keyword>
<keyword evidence="2" id="KW-0805">Transcription regulation</keyword>
<protein>
    <recommendedName>
        <fullName evidence="7">AP2/ERF domain-containing protein</fullName>
    </recommendedName>
</protein>
<gene>
    <name evidence="8" type="ORF">URODEC1_LOCUS89390</name>
</gene>
<dbReference type="SMART" id="SM00380">
    <property type="entry name" value="AP2"/>
    <property type="match status" value="1"/>
</dbReference>
<name>A0ABC9DX31_9POAL</name>
<evidence type="ECO:0000313" key="9">
    <source>
        <dbReference type="Proteomes" id="UP001497457"/>
    </source>
</evidence>
<dbReference type="InterPro" id="IPR001471">
    <property type="entry name" value="AP2/ERF_dom"/>
</dbReference>
<organism evidence="8 9">
    <name type="scientific">Urochloa decumbens</name>
    <dbReference type="NCBI Taxonomy" id="240449"/>
    <lineage>
        <taxon>Eukaryota</taxon>
        <taxon>Viridiplantae</taxon>
        <taxon>Streptophyta</taxon>
        <taxon>Embryophyta</taxon>
        <taxon>Tracheophyta</taxon>
        <taxon>Spermatophyta</taxon>
        <taxon>Magnoliopsida</taxon>
        <taxon>Liliopsida</taxon>
        <taxon>Poales</taxon>
        <taxon>Poaceae</taxon>
        <taxon>PACMAD clade</taxon>
        <taxon>Panicoideae</taxon>
        <taxon>Panicodae</taxon>
        <taxon>Paniceae</taxon>
        <taxon>Melinidinae</taxon>
        <taxon>Urochloa</taxon>
    </lineage>
</organism>
<dbReference type="GO" id="GO:0005634">
    <property type="term" value="C:nucleus"/>
    <property type="evidence" value="ECO:0007669"/>
    <property type="project" value="UniProtKB-SubCell"/>
</dbReference>
<dbReference type="PANTHER" id="PTHR31190">
    <property type="entry name" value="DNA-BINDING DOMAIN"/>
    <property type="match status" value="1"/>
</dbReference>
<keyword evidence="5" id="KW-0539">Nucleus</keyword>
<keyword evidence="9" id="KW-1185">Reference proteome</keyword>
<comment type="subcellular location">
    <subcellularLocation>
        <location evidence="1">Nucleus</location>
    </subcellularLocation>
</comment>
<feature type="domain" description="AP2/ERF" evidence="7">
    <location>
        <begin position="96"/>
        <end position="153"/>
    </location>
</feature>
<evidence type="ECO:0000256" key="1">
    <source>
        <dbReference type="ARBA" id="ARBA00004123"/>
    </source>
</evidence>
<evidence type="ECO:0000256" key="4">
    <source>
        <dbReference type="ARBA" id="ARBA00023163"/>
    </source>
</evidence>
<evidence type="ECO:0000256" key="5">
    <source>
        <dbReference type="ARBA" id="ARBA00023242"/>
    </source>
</evidence>
<evidence type="ECO:0000256" key="6">
    <source>
        <dbReference type="SAM" id="MobiDB-lite"/>
    </source>
</evidence>
<evidence type="ECO:0000256" key="3">
    <source>
        <dbReference type="ARBA" id="ARBA00023125"/>
    </source>
</evidence>
<dbReference type="Proteomes" id="UP001497457">
    <property type="component" value="Chromosome 35b"/>
</dbReference>
<dbReference type="Gene3D" id="3.30.730.10">
    <property type="entry name" value="AP2/ERF domain"/>
    <property type="match status" value="1"/>
</dbReference>
<dbReference type="Pfam" id="PF00847">
    <property type="entry name" value="AP2"/>
    <property type="match status" value="1"/>
</dbReference>
<dbReference type="AlphaFoldDB" id="A0ABC9DX31"/>
<evidence type="ECO:0000259" key="7">
    <source>
        <dbReference type="PROSITE" id="PS51032"/>
    </source>
</evidence>
<dbReference type="InterPro" id="IPR036955">
    <property type="entry name" value="AP2/ERF_dom_sf"/>
</dbReference>
<dbReference type="CDD" id="cd00018">
    <property type="entry name" value="AP2"/>
    <property type="match status" value="1"/>
</dbReference>
<dbReference type="InterPro" id="IPR044808">
    <property type="entry name" value="ERF_plant"/>
</dbReference>
<proteinExistence type="predicted"/>
<dbReference type="PANTHER" id="PTHR31190:SF269">
    <property type="entry name" value="EREBP TRANSCRIPTION FACTOR"/>
    <property type="match status" value="1"/>
</dbReference>
<dbReference type="PRINTS" id="PR00367">
    <property type="entry name" value="ETHRSPELEMNT"/>
</dbReference>
<dbReference type="SUPFAM" id="SSF54171">
    <property type="entry name" value="DNA-binding domain"/>
    <property type="match status" value="1"/>
</dbReference>
<dbReference type="InterPro" id="IPR016177">
    <property type="entry name" value="DNA-bd_dom_sf"/>
</dbReference>
<feature type="region of interest" description="Disordered" evidence="6">
    <location>
        <begin position="14"/>
        <end position="40"/>
    </location>
</feature>
<keyword evidence="4" id="KW-0804">Transcription</keyword>
<sequence>MCGGAVLKDCKPPSRQVTAAKLWPASKKPRSPGASEKRKWDRDYAEFEADFARFQLHSEDEDMPYFAAPTNLVAQDALNTIAASVDGTDGSKRKNQFRGIRRRPWGKWAAEIRDPYKGARAWLGTYNTAEEAARAYDAEARRIRGKKAKVNFPDEAPVVCQKCLAKAIFAEMAKMNTKEKVTINNMANANQSPVVNQTIPEPFVQTQNMSFAPLVNSAATIQETLGNLSSDLSLENDTRASDITSVVAPVPTLTEVDESAFLQGTTTNAVVPPVTGDNSAALAELESFLMDDTPDESNGSQDIDILGLFDDMGLDGVLFF</sequence>
<accession>A0ABC9DX31</accession>
<reference evidence="8" key="1">
    <citation type="submission" date="2024-10" db="EMBL/GenBank/DDBJ databases">
        <authorList>
            <person name="Ryan C."/>
        </authorList>
    </citation>
    <scope>NUCLEOTIDE SEQUENCE [LARGE SCALE GENOMIC DNA]</scope>
</reference>
<evidence type="ECO:0000313" key="8">
    <source>
        <dbReference type="EMBL" id="CAL5046530.1"/>
    </source>
</evidence>
<evidence type="ECO:0000256" key="2">
    <source>
        <dbReference type="ARBA" id="ARBA00023015"/>
    </source>
</evidence>
<dbReference type="GO" id="GO:0003677">
    <property type="term" value="F:DNA binding"/>
    <property type="evidence" value="ECO:0007669"/>
    <property type="project" value="UniProtKB-KW"/>
</dbReference>
<dbReference type="PROSITE" id="PS51032">
    <property type="entry name" value="AP2_ERF"/>
    <property type="match status" value="1"/>
</dbReference>